<comment type="caution">
    <text evidence="3">The sequence shown here is derived from an EMBL/GenBank/DDBJ whole genome shotgun (WGS) entry which is preliminary data.</text>
</comment>
<reference evidence="3" key="1">
    <citation type="journal article" date="2020" name="New Phytol.">
        <title>Comparative genomics reveals dynamic genome evolution in host specialist ectomycorrhizal fungi.</title>
        <authorList>
            <person name="Lofgren L.A."/>
            <person name="Nguyen N.H."/>
            <person name="Vilgalys R."/>
            <person name="Ruytinx J."/>
            <person name="Liao H.L."/>
            <person name="Branco S."/>
            <person name="Kuo A."/>
            <person name="LaButti K."/>
            <person name="Lipzen A."/>
            <person name="Andreopoulos W."/>
            <person name="Pangilinan J."/>
            <person name="Riley R."/>
            <person name="Hundley H."/>
            <person name="Na H."/>
            <person name="Barry K."/>
            <person name="Grigoriev I.V."/>
            <person name="Stajich J.E."/>
            <person name="Kennedy P.G."/>
        </authorList>
    </citation>
    <scope>NUCLEOTIDE SEQUENCE</scope>
    <source>
        <strain evidence="3">FC203</strain>
    </source>
</reference>
<name>A0AAD4E2H4_9AGAM</name>
<dbReference type="GeneID" id="64666205"/>
<evidence type="ECO:0000256" key="1">
    <source>
        <dbReference type="SAM" id="Coils"/>
    </source>
</evidence>
<feature type="region of interest" description="Disordered" evidence="2">
    <location>
        <begin position="217"/>
        <end position="249"/>
    </location>
</feature>
<organism evidence="3 4">
    <name type="scientific">Suillus fuscotomentosus</name>
    <dbReference type="NCBI Taxonomy" id="1912939"/>
    <lineage>
        <taxon>Eukaryota</taxon>
        <taxon>Fungi</taxon>
        <taxon>Dikarya</taxon>
        <taxon>Basidiomycota</taxon>
        <taxon>Agaricomycotina</taxon>
        <taxon>Agaricomycetes</taxon>
        <taxon>Agaricomycetidae</taxon>
        <taxon>Boletales</taxon>
        <taxon>Suillineae</taxon>
        <taxon>Suillaceae</taxon>
        <taxon>Suillus</taxon>
    </lineage>
</organism>
<accession>A0AAD4E2H4</accession>
<gene>
    <name evidence="3" type="ORF">F5891DRAFT_461303</name>
</gene>
<evidence type="ECO:0000313" key="3">
    <source>
        <dbReference type="EMBL" id="KAG1898476.1"/>
    </source>
</evidence>
<sequence>MATSQVTSVLPVMTDMQLPQSSSATPSEDITSNGTSIYPQSHTRSPPSPLTATSNSNQTTIGMGPMSGSIHNGANLILDLIRTERQQVSEVGQREMAHIQQQHNEYRASYSKVILEESIKRRDAEDKVVYLSTELARYTKGATEVQSIALQARAAATVAHNTASEAEKAADEARSHLMAVQDALQQVGITVSRDDSVASNTPKIILGTPWLELIPSQIHSSDTPLPGSSSVPDNKPGSSPSHTQHLGSPSKFISSIKEHISYLSDTLTVAQNSCKDLDSQRNQLQSDLRMLCHDRNELESLKKKTEDNAELLGQWKTKLAKLENEIQWLKVERDDAVKAEAEAAIACEEMRSTSAASAVVPQIVYLPPVLKPNHPTNRGFYQHVRPALTRSTTSSRGER</sequence>
<evidence type="ECO:0000256" key="2">
    <source>
        <dbReference type="SAM" id="MobiDB-lite"/>
    </source>
</evidence>
<keyword evidence="4" id="KW-1185">Reference proteome</keyword>
<evidence type="ECO:0000313" key="4">
    <source>
        <dbReference type="Proteomes" id="UP001195769"/>
    </source>
</evidence>
<feature type="compositionally biased region" description="Polar residues" evidence="2">
    <location>
        <begin position="17"/>
        <end position="61"/>
    </location>
</feature>
<dbReference type="Proteomes" id="UP001195769">
    <property type="component" value="Unassembled WGS sequence"/>
</dbReference>
<proteinExistence type="predicted"/>
<feature type="region of interest" description="Disordered" evidence="2">
    <location>
        <begin position="1"/>
        <end position="68"/>
    </location>
</feature>
<dbReference type="AlphaFoldDB" id="A0AAD4E2H4"/>
<protein>
    <submittedName>
        <fullName evidence="3">Uncharacterized protein</fullName>
    </submittedName>
</protein>
<dbReference type="RefSeq" id="XP_041224052.1">
    <property type="nucleotide sequence ID" value="XM_041371907.1"/>
</dbReference>
<keyword evidence="1" id="KW-0175">Coiled coil</keyword>
<dbReference type="EMBL" id="JABBWK010000039">
    <property type="protein sequence ID" value="KAG1898476.1"/>
    <property type="molecule type" value="Genomic_DNA"/>
</dbReference>
<feature type="coiled-coil region" evidence="1">
    <location>
        <begin position="312"/>
        <end position="339"/>
    </location>
</feature>